<evidence type="ECO:0000313" key="3">
    <source>
        <dbReference type="Proteomes" id="UP000319499"/>
    </source>
</evidence>
<dbReference type="Pfam" id="PF13673">
    <property type="entry name" value="Acetyltransf_10"/>
    <property type="match status" value="1"/>
</dbReference>
<dbReference type="CDD" id="cd04301">
    <property type="entry name" value="NAT_SF"/>
    <property type="match status" value="1"/>
</dbReference>
<dbReference type="AlphaFoldDB" id="A0A563DHN6"/>
<proteinExistence type="predicted"/>
<dbReference type="EMBL" id="SELH01000013">
    <property type="protein sequence ID" value="TWP29715.1"/>
    <property type="molecule type" value="Genomic_DNA"/>
</dbReference>
<accession>A0A563DHN6</accession>
<feature type="domain" description="N-acetyltransferase" evidence="1">
    <location>
        <begin position="10"/>
        <end position="153"/>
    </location>
</feature>
<keyword evidence="3" id="KW-1185">Reference proteome</keyword>
<organism evidence="2 3">
    <name type="scientific">Apibacter muscae</name>
    <dbReference type="NCBI Taxonomy" id="2509004"/>
    <lineage>
        <taxon>Bacteria</taxon>
        <taxon>Pseudomonadati</taxon>
        <taxon>Bacteroidota</taxon>
        <taxon>Flavobacteriia</taxon>
        <taxon>Flavobacteriales</taxon>
        <taxon>Weeksellaceae</taxon>
        <taxon>Apibacter</taxon>
    </lineage>
</organism>
<gene>
    <name evidence="2" type="ORF">ETU09_01690</name>
</gene>
<dbReference type="GO" id="GO:0016747">
    <property type="term" value="F:acyltransferase activity, transferring groups other than amino-acyl groups"/>
    <property type="evidence" value="ECO:0007669"/>
    <property type="project" value="InterPro"/>
</dbReference>
<dbReference type="OrthoDB" id="9796171at2"/>
<keyword evidence="2" id="KW-0808">Transferase</keyword>
<dbReference type="Proteomes" id="UP000319499">
    <property type="component" value="Unassembled WGS sequence"/>
</dbReference>
<dbReference type="InterPro" id="IPR000182">
    <property type="entry name" value="GNAT_dom"/>
</dbReference>
<dbReference type="PROSITE" id="PS51186">
    <property type="entry name" value="GNAT"/>
    <property type="match status" value="1"/>
</dbReference>
<evidence type="ECO:0000259" key="1">
    <source>
        <dbReference type="PROSITE" id="PS51186"/>
    </source>
</evidence>
<dbReference type="Gene3D" id="3.40.630.30">
    <property type="match status" value="1"/>
</dbReference>
<protein>
    <submittedName>
        <fullName evidence="2">GNAT family N-acetyltransferase</fullName>
    </submittedName>
</protein>
<comment type="caution">
    <text evidence="2">The sequence shown here is derived from an EMBL/GenBank/DDBJ whole genome shotgun (WGS) entry which is preliminary data.</text>
</comment>
<dbReference type="InterPro" id="IPR016181">
    <property type="entry name" value="Acyl_CoA_acyltransferase"/>
</dbReference>
<dbReference type="RefSeq" id="WP_146291476.1">
    <property type="nucleotide sequence ID" value="NZ_SELH01000013.1"/>
</dbReference>
<name>A0A563DHN6_9FLAO</name>
<sequence length="153" mass="17869">MQNKSVELSLKIKRFNELSIIELYHLLKLRSEVFIIEQNSIYQDLDDKDLEAYHILIYIKNELGAYSRILPKNISFTEASIGRVVVKNKFRSIGLGKILMNESIENLYNLLGKQPIKISAQFYATNFYKKLGFEVIGKTYFEDGIEHIEMLKK</sequence>
<evidence type="ECO:0000313" key="2">
    <source>
        <dbReference type="EMBL" id="TWP29715.1"/>
    </source>
</evidence>
<dbReference type="SUPFAM" id="SSF55729">
    <property type="entry name" value="Acyl-CoA N-acyltransferases (Nat)"/>
    <property type="match status" value="1"/>
</dbReference>
<reference evidence="2 3" key="1">
    <citation type="submission" date="2019-02" db="EMBL/GenBank/DDBJ databases">
        <title>Apibacter muscae sp. nov.: a novel member of the house fly microbiota.</title>
        <authorList>
            <person name="Park R."/>
        </authorList>
    </citation>
    <scope>NUCLEOTIDE SEQUENCE [LARGE SCALE GENOMIC DNA]</scope>
    <source>
        <strain evidence="2 3">AL1</strain>
    </source>
</reference>